<proteinExistence type="predicted"/>
<accession>A0A9W6ZM28</accession>
<dbReference type="EMBL" id="BLQM01000027">
    <property type="protein sequence ID" value="GMH52435.1"/>
    <property type="molecule type" value="Genomic_DNA"/>
</dbReference>
<protein>
    <submittedName>
        <fullName evidence="1">Uncharacterized protein</fullName>
    </submittedName>
</protein>
<evidence type="ECO:0000313" key="2">
    <source>
        <dbReference type="Proteomes" id="UP001162640"/>
    </source>
</evidence>
<name>A0A9W6ZM28_9STRA</name>
<gene>
    <name evidence="1" type="ORF">TL16_g01230</name>
</gene>
<dbReference type="AlphaFoldDB" id="A0A9W6ZM28"/>
<reference evidence="2" key="1">
    <citation type="journal article" date="2023" name="Commun. Biol.">
        <title>Genome analysis of Parmales, the sister group of diatoms, reveals the evolutionary specialization of diatoms from phago-mixotrophs to photoautotrophs.</title>
        <authorList>
            <person name="Ban H."/>
            <person name="Sato S."/>
            <person name="Yoshikawa S."/>
            <person name="Yamada K."/>
            <person name="Nakamura Y."/>
            <person name="Ichinomiya M."/>
            <person name="Sato N."/>
            <person name="Blanc-Mathieu R."/>
            <person name="Endo H."/>
            <person name="Kuwata A."/>
            <person name="Ogata H."/>
        </authorList>
    </citation>
    <scope>NUCLEOTIDE SEQUENCE [LARGE SCALE GENOMIC DNA]</scope>
</reference>
<sequence length="119" mass="13404">MLVPEKIVTSVATQCDVVEGGTLADAVEYMLKDVEEIEKEEEGNGQVAFMCVSRDVSELEDCVKDERSFPAKFLFVCNNRLEREKNKGIDNPFISSLDQRSLQKLIKGEEREYSVGLVP</sequence>
<dbReference type="Proteomes" id="UP001162640">
    <property type="component" value="Unassembled WGS sequence"/>
</dbReference>
<evidence type="ECO:0000313" key="1">
    <source>
        <dbReference type="EMBL" id="GMH52435.1"/>
    </source>
</evidence>
<comment type="caution">
    <text evidence="1">The sequence shown here is derived from an EMBL/GenBank/DDBJ whole genome shotgun (WGS) entry which is preliminary data.</text>
</comment>
<organism evidence="1 2">
    <name type="scientific">Triparma laevis f. inornata</name>
    <dbReference type="NCBI Taxonomy" id="1714386"/>
    <lineage>
        <taxon>Eukaryota</taxon>
        <taxon>Sar</taxon>
        <taxon>Stramenopiles</taxon>
        <taxon>Ochrophyta</taxon>
        <taxon>Bolidophyceae</taxon>
        <taxon>Parmales</taxon>
        <taxon>Triparmaceae</taxon>
        <taxon>Triparma</taxon>
    </lineage>
</organism>